<evidence type="ECO:0000256" key="1">
    <source>
        <dbReference type="SAM" id="MobiDB-lite"/>
    </source>
</evidence>
<dbReference type="OrthoDB" id="1629067at2759"/>
<feature type="compositionally biased region" description="Polar residues" evidence="1">
    <location>
        <begin position="30"/>
        <end position="40"/>
    </location>
</feature>
<dbReference type="EMBL" id="MVGT01001922">
    <property type="protein sequence ID" value="OVA10435.1"/>
    <property type="molecule type" value="Genomic_DNA"/>
</dbReference>
<reference evidence="2 3" key="1">
    <citation type="journal article" date="2017" name="Mol. Plant">
        <title>The Genome of Medicinal Plant Macleaya cordata Provides New Insights into Benzylisoquinoline Alkaloids Metabolism.</title>
        <authorList>
            <person name="Liu X."/>
            <person name="Liu Y."/>
            <person name="Huang P."/>
            <person name="Ma Y."/>
            <person name="Qing Z."/>
            <person name="Tang Q."/>
            <person name="Cao H."/>
            <person name="Cheng P."/>
            <person name="Zheng Y."/>
            <person name="Yuan Z."/>
            <person name="Zhou Y."/>
            <person name="Liu J."/>
            <person name="Tang Z."/>
            <person name="Zhuo Y."/>
            <person name="Zhang Y."/>
            <person name="Yu L."/>
            <person name="Huang J."/>
            <person name="Yang P."/>
            <person name="Peng Q."/>
            <person name="Zhang J."/>
            <person name="Jiang W."/>
            <person name="Zhang Z."/>
            <person name="Lin K."/>
            <person name="Ro D.K."/>
            <person name="Chen X."/>
            <person name="Xiong X."/>
            <person name="Shang Y."/>
            <person name="Huang S."/>
            <person name="Zeng J."/>
        </authorList>
    </citation>
    <scope>NUCLEOTIDE SEQUENCE [LARGE SCALE GENOMIC DNA]</scope>
    <source>
        <strain evidence="3">cv. BLH2017</strain>
        <tissue evidence="2">Root</tissue>
    </source>
</reference>
<dbReference type="PANTHER" id="PTHR37237">
    <property type="entry name" value="OS02G0567000 PROTEIN"/>
    <property type="match status" value="1"/>
</dbReference>
<evidence type="ECO:0000313" key="2">
    <source>
        <dbReference type="EMBL" id="OVA10435.1"/>
    </source>
</evidence>
<keyword evidence="3" id="KW-1185">Reference proteome</keyword>
<comment type="caution">
    <text evidence="2">The sequence shown here is derived from an EMBL/GenBank/DDBJ whole genome shotgun (WGS) entry which is preliminary data.</text>
</comment>
<name>A0A200QJ20_MACCD</name>
<sequence>MRGVGGPLLCIGDLLSDVGEGEVGDHHESPSLSPSISNPTADALPPSQLTQLFQVFGCKDNFRRD</sequence>
<dbReference type="Proteomes" id="UP000195402">
    <property type="component" value="Unassembled WGS sequence"/>
</dbReference>
<dbReference type="PANTHER" id="PTHR37237:SF1">
    <property type="entry name" value="OS02G0567000 PROTEIN"/>
    <property type="match status" value="1"/>
</dbReference>
<protein>
    <submittedName>
        <fullName evidence="2">Uncharacterized protein</fullName>
    </submittedName>
</protein>
<organism evidence="2 3">
    <name type="scientific">Macleaya cordata</name>
    <name type="common">Five-seeded plume-poppy</name>
    <name type="synonym">Bocconia cordata</name>
    <dbReference type="NCBI Taxonomy" id="56857"/>
    <lineage>
        <taxon>Eukaryota</taxon>
        <taxon>Viridiplantae</taxon>
        <taxon>Streptophyta</taxon>
        <taxon>Embryophyta</taxon>
        <taxon>Tracheophyta</taxon>
        <taxon>Spermatophyta</taxon>
        <taxon>Magnoliopsida</taxon>
        <taxon>Ranunculales</taxon>
        <taxon>Papaveraceae</taxon>
        <taxon>Papaveroideae</taxon>
        <taxon>Macleaya</taxon>
    </lineage>
</organism>
<dbReference type="InParanoid" id="A0A200QJ20"/>
<accession>A0A200QJ20</accession>
<gene>
    <name evidence="2" type="ORF">BVC80_917g57</name>
</gene>
<feature type="region of interest" description="Disordered" evidence="1">
    <location>
        <begin position="20"/>
        <end position="44"/>
    </location>
</feature>
<proteinExistence type="predicted"/>
<evidence type="ECO:0000313" key="3">
    <source>
        <dbReference type="Proteomes" id="UP000195402"/>
    </source>
</evidence>
<dbReference type="AlphaFoldDB" id="A0A200QJ20"/>